<gene>
    <name evidence="2" type="ORF">NEF87_001006</name>
</gene>
<dbReference type="SUPFAM" id="SSF53187">
    <property type="entry name" value="Zn-dependent exopeptidases"/>
    <property type="match status" value="1"/>
</dbReference>
<dbReference type="Proteomes" id="UP001208689">
    <property type="component" value="Chromosome"/>
</dbReference>
<dbReference type="PANTHER" id="PTHR43501:SF1">
    <property type="entry name" value="CYTOSOL NON-SPECIFIC DIPEPTIDASE"/>
    <property type="match status" value="1"/>
</dbReference>
<dbReference type="Pfam" id="PF01546">
    <property type="entry name" value="Peptidase_M20"/>
    <property type="match status" value="1"/>
</dbReference>
<dbReference type="InterPro" id="IPR002933">
    <property type="entry name" value="Peptidase_M20"/>
</dbReference>
<keyword evidence="3" id="KW-1185">Reference proteome</keyword>
<dbReference type="Pfam" id="PF07687">
    <property type="entry name" value="M20_dimer"/>
    <property type="match status" value="1"/>
</dbReference>
<evidence type="ECO:0000313" key="2">
    <source>
        <dbReference type="EMBL" id="UYP44721.1"/>
    </source>
</evidence>
<dbReference type="EMBL" id="CP104013">
    <property type="protein sequence ID" value="UYP44721.1"/>
    <property type="molecule type" value="Genomic_DNA"/>
</dbReference>
<dbReference type="NCBIfam" id="TIGR01893">
    <property type="entry name" value="aa-his-dipept"/>
    <property type="match status" value="1"/>
</dbReference>
<dbReference type="PRINTS" id="PR00934">
    <property type="entry name" value="XHISDIPTASE"/>
</dbReference>
<evidence type="ECO:0000259" key="1">
    <source>
        <dbReference type="Pfam" id="PF07687"/>
    </source>
</evidence>
<dbReference type="InterPro" id="IPR011650">
    <property type="entry name" value="Peptidase_M20_dimer"/>
</dbReference>
<accession>A0ABY6HMS2</accession>
<organism evidence="2 3">
    <name type="scientific">Candidatus Lokiarchaeum ossiferum</name>
    <dbReference type="NCBI Taxonomy" id="2951803"/>
    <lineage>
        <taxon>Archaea</taxon>
        <taxon>Promethearchaeati</taxon>
        <taxon>Promethearchaeota</taxon>
        <taxon>Promethearchaeia</taxon>
        <taxon>Promethearchaeales</taxon>
        <taxon>Promethearchaeaceae</taxon>
        <taxon>Candidatus Lokiarchaeum</taxon>
    </lineage>
</organism>
<reference evidence="2" key="1">
    <citation type="submission" date="2022-09" db="EMBL/GenBank/DDBJ databases">
        <title>Actin cytoskeleton and complex cell architecture in an #Asgard archaeon.</title>
        <authorList>
            <person name="Ponce Toledo R.I."/>
            <person name="Schleper C."/>
            <person name="Rodrigues Oliveira T."/>
            <person name="Wollweber F."/>
            <person name="Xu J."/>
            <person name="Rittmann S."/>
            <person name="Klingl A."/>
            <person name="Pilhofer M."/>
        </authorList>
    </citation>
    <scope>NUCLEOTIDE SEQUENCE</scope>
    <source>
        <strain evidence="2">B-35</strain>
    </source>
</reference>
<sequence>MVLESLKPRIVWEIFEDVMASTPHPSKKEEKIRKKIKEWVRNKAEQEGLELEILEDTAGNILVRKSASKGCENYPSLMMQAHMDMVCETDRPEGFDFDNNPIPIRIQDNGEWVDADGTTLGADDGIGIALGLGILFLKDEQFLHGPLEVLLTVDEETGLGGAMALDPQVFNIQSKYLINLDGGNLGTMIIGCAGGGNTEFSMEIDPKLSGSEEKLQFFELHVHGLLGGHSGGDIHLPKASANVLIMSILSHLNASYDLHLSSINGGTMHNAINRESIAKFAVSKDHTEALKQSFIHIAQEIFNYYQAGDDKSLHFEPNMIIDLTETQPQKSLEVQLSSKIIASINLIPHGVLKYSPTIPNLVETSNNLAVIKTSDKKITVISFARSSVDSEFKIIRTKLVQIATFGGWKIDLKPAYSGWKPEPHTPFLQYVTKKYEGKLGRPVKKMAIHAGLECGIFSTKILGVQMVSMLPITEGCHTPDERVHISSTEFIFELLKEIITDLPAIL</sequence>
<dbReference type="PIRSF" id="PIRSF016599">
    <property type="entry name" value="Xaa-His_dipept"/>
    <property type="match status" value="1"/>
</dbReference>
<protein>
    <recommendedName>
        <fullName evidence="1">Peptidase M20 dimerisation domain-containing protein</fullName>
    </recommendedName>
</protein>
<name>A0ABY6HMS2_9ARCH</name>
<feature type="domain" description="Peptidase M20 dimerisation" evidence="1">
    <location>
        <begin position="223"/>
        <end position="300"/>
    </location>
</feature>
<dbReference type="InterPro" id="IPR001160">
    <property type="entry name" value="Peptidase_M20C"/>
</dbReference>
<dbReference type="PANTHER" id="PTHR43501">
    <property type="entry name" value="CYTOSOL NON-SPECIFIC DIPEPTIDASE"/>
    <property type="match status" value="1"/>
</dbReference>
<dbReference type="Gene3D" id="3.40.630.10">
    <property type="entry name" value="Zn peptidases"/>
    <property type="match status" value="2"/>
</dbReference>
<proteinExistence type="predicted"/>
<evidence type="ECO:0000313" key="3">
    <source>
        <dbReference type="Proteomes" id="UP001208689"/>
    </source>
</evidence>